<dbReference type="Gene3D" id="3.40.50.300">
    <property type="entry name" value="P-loop containing nucleotide triphosphate hydrolases"/>
    <property type="match status" value="2"/>
</dbReference>
<dbReference type="EMBL" id="VUMI01000001">
    <property type="protein sequence ID" value="MSS86964.1"/>
    <property type="molecule type" value="Genomic_DNA"/>
</dbReference>
<dbReference type="InterPro" id="IPR003959">
    <property type="entry name" value="ATPase_AAA_core"/>
</dbReference>
<dbReference type="RefSeq" id="WP_154463045.1">
    <property type="nucleotide sequence ID" value="NZ_VUMI01000001.1"/>
</dbReference>
<reference evidence="2 3" key="1">
    <citation type="submission" date="2019-08" db="EMBL/GenBank/DDBJ databases">
        <title>In-depth cultivation of the pig gut microbiome towards novel bacterial diversity and tailored functional studies.</title>
        <authorList>
            <person name="Wylensek D."/>
            <person name="Hitch T.C.A."/>
            <person name="Clavel T."/>
        </authorList>
    </citation>
    <scope>NUCLEOTIDE SEQUENCE [LARGE SCALE GENOMIC DNA]</scope>
    <source>
        <strain evidence="2 3">WCA-389-WT-23B</strain>
    </source>
</reference>
<sequence length="383" mass="44634">MLKRFEVTNYKNFKEKIMIDFSNVDGYQFSTDCITEQLISKMIIYGRNATGKTNFGKALLDIRDNLALVRFVRNQEGNYLNADSAEEYAEFAYTFLFDGDELIYKYRKRSETILLDEELLLNGIRCFYYNFDSLDADFSNLKYLDADTVIIERYMQSMALPEENEGSVSMLPFLRWLINNTALPGDSVLLKLDDFIKRMVMITVGSSMMNGPRRMNESFLEMLTDNDALKDFEEFLNIMGIACSLVIKQLPDGQNQLYFKHEQLLPFYENASSGTIALTNLYRRFEMGKTATVMYLDEFDAFYHYEMSENIIKFLKKKFPQCQIIMTTHNTNLMTNRFMRPDCLFILSGSGSLTALSNATVRELREGHNLEKMYISGEFERYE</sequence>
<organism evidence="2 3">
    <name type="scientific">Eisenbergiella porci</name>
    <dbReference type="NCBI Taxonomy" id="2652274"/>
    <lineage>
        <taxon>Bacteria</taxon>
        <taxon>Bacillati</taxon>
        <taxon>Bacillota</taxon>
        <taxon>Clostridia</taxon>
        <taxon>Lachnospirales</taxon>
        <taxon>Lachnospiraceae</taxon>
        <taxon>Eisenbergiella</taxon>
    </lineage>
</organism>
<dbReference type="InterPro" id="IPR027417">
    <property type="entry name" value="P-loop_NTPase"/>
</dbReference>
<dbReference type="GeneID" id="86051644"/>
<dbReference type="Proteomes" id="UP000436047">
    <property type="component" value="Unassembled WGS sequence"/>
</dbReference>
<accession>A0A6N7WB67</accession>
<dbReference type="PANTHER" id="PTHR40396">
    <property type="entry name" value="ATPASE-LIKE PROTEIN"/>
    <property type="match status" value="1"/>
</dbReference>
<comment type="caution">
    <text evidence="2">The sequence shown here is derived from an EMBL/GenBank/DDBJ whole genome shotgun (WGS) entry which is preliminary data.</text>
</comment>
<feature type="domain" description="ATPase AAA-type core" evidence="1">
    <location>
        <begin position="42"/>
        <end position="334"/>
    </location>
</feature>
<dbReference type="PANTHER" id="PTHR40396:SF1">
    <property type="entry name" value="ATPASE AAA-TYPE CORE DOMAIN-CONTAINING PROTEIN"/>
    <property type="match status" value="1"/>
</dbReference>
<proteinExistence type="predicted"/>
<gene>
    <name evidence="2" type="ORF">FYJ45_00905</name>
</gene>
<dbReference type="GO" id="GO:0016887">
    <property type="term" value="F:ATP hydrolysis activity"/>
    <property type="evidence" value="ECO:0007669"/>
    <property type="project" value="InterPro"/>
</dbReference>
<name>A0A6N7WB67_9FIRM</name>
<dbReference type="Pfam" id="PF13304">
    <property type="entry name" value="AAA_21"/>
    <property type="match status" value="1"/>
</dbReference>
<evidence type="ECO:0000313" key="2">
    <source>
        <dbReference type="EMBL" id="MSS86964.1"/>
    </source>
</evidence>
<dbReference type="GO" id="GO:0005524">
    <property type="term" value="F:ATP binding"/>
    <property type="evidence" value="ECO:0007669"/>
    <property type="project" value="InterPro"/>
</dbReference>
<evidence type="ECO:0000259" key="1">
    <source>
        <dbReference type="Pfam" id="PF13304"/>
    </source>
</evidence>
<dbReference type="SUPFAM" id="SSF52540">
    <property type="entry name" value="P-loop containing nucleoside triphosphate hydrolases"/>
    <property type="match status" value="1"/>
</dbReference>
<evidence type="ECO:0000313" key="3">
    <source>
        <dbReference type="Proteomes" id="UP000436047"/>
    </source>
</evidence>
<dbReference type="AlphaFoldDB" id="A0A6N7WB67"/>
<protein>
    <submittedName>
        <fullName evidence="2">AAA family ATPase</fullName>
    </submittedName>
</protein>
<keyword evidence="3" id="KW-1185">Reference proteome</keyword>